<evidence type="ECO:0000256" key="1">
    <source>
        <dbReference type="SAM" id="Phobius"/>
    </source>
</evidence>
<name>A0A4Y9JC21_9STRE</name>
<dbReference type="RefSeq" id="WP_194185878.1">
    <property type="nucleotide sequence ID" value="NZ_JADGKZ010000009.1"/>
</dbReference>
<accession>A0A4Y9JC21</accession>
<keyword evidence="1" id="KW-1133">Transmembrane helix</keyword>
<feature type="transmembrane region" description="Helical" evidence="1">
    <location>
        <begin position="36"/>
        <end position="58"/>
    </location>
</feature>
<reference evidence="2 3" key="1">
    <citation type="submission" date="2019-03" db="EMBL/GenBank/DDBJ databases">
        <title>Diversity of the mouse oral microbiome.</title>
        <authorList>
            <person name="Joseph S."/>
            <person name="Aduse-Opoku J."/>
            <person name="Curtis M."/>
            <person name="Wade W."/>
            <person name="Hashim A."/>
        </authorList>
    </citation>
    <scope>NUCLEOTIDE SEQUENCE [LARGE SCALE GENOMIC DNA]</scope>
    <source>
        <strain evidence="2 3">WM131</strain>
    </source>
</reference>
<sequence>MKMKKMLQLFSALVFGGNLCLVVYGFLDRIETIPVFWALIWSFLMISYIILVIVYYLYHLRHRIKSCNQ</sequence>
<comment type="caution">
    <text evidence="2">The sequence shown here is derived from an EMBL/GenBank/DDBJ whole genome shotgun (WGS) entry which is preliminary data.</text>
</comment>
<evidence type="ECO:0000313" key="2">
    <source>
        <dbReference type="EMBL" id="TFU97616.1"/>
    </source>
</evidence>
<organism evidence="2 3">
    <name type="scientific">Streptococcus cuniculi</name>
    <dbReference type="NCBI Taxonomy" id="1432788"/>
    <lineage>
        <taxon>Bacteria</taxon>
        <taxon>Bacillati</taxon>
        <taxon>Bacillota</taxon>
        <taxon>Bacilli</taxon>
        <taxon>Lactobacillales</taxon>
        <taxon>Streptococcaceae</taxon>
        <taxon>Streptococcus</taxon>
    </lineage>
</organism>
<dbReference type="EMBL" id="SPPD01000009">
    <property type="protein sequence ID" value="TFU97616.1"/>
    <property type="molecule type" value="Genomic_DNA"/>
</dbReference>
<evidence type="ECO:0000313" key="3">
    <source>
        <dbReference type="Proteomes" id="UP000297253"/>
    </source>
</evidence>
<gene>
    <name evidence="2" type="ORF">E4T82_07275</name>
</gene>
<keyword evidence="1" id="KW-0812">Transmembrane</keyword>
<dbReference type="AlphaFoldDB" id="A0A4Y9JC21"/>
<dbReference type="Proteomes" id="UP000297253">
    <property type="component" value="Unassembled WGS sequence"/>
</dbReference>
<keyword evidence="1" id="KW-0472">Membrane</keyword>
<proteinExistence type="predicted"/>
<protein>
    <submittedName>
        <fullName evidence="2">Uncharacterized protein</fullName>
    </submittedName>
</protein>